<evidence type="ECO:0000256" key="4">
    <source>
        <dbReference type="ARBA" id="ARBA00022490"/>
    </source>
</evidence>
<gene>
    <name evidence="12" type="ORF">HNR68_001220</name>
</gene>
<dbReference type="Pfam" id="PF02367">
    <property type="entry name" value="TsaE"/>
    <property type="match status" value="1"/>
</dbReference>
<dbReference type="AlphaFoldDB" id="A0A853APU6"/>
<comment type="function">
    <text evidence="10">Required for the formation of a threonylcarbamoyl group on adenosine at position 37 (t(6)A37) in tRNAs that read codons beginning with adenine. Is involved in the transfer of the threonylcarbamoyl moiety of threonylcarbamoyl-AMP (TC-AMP) to the N6 group of A37, together with TsaD and TsaB. TsaE seems to play an indirect role in the t(6)A biosynthesis pathway, possibly in regulating the core enzymatic function of TsaD.</text>
</comment>
<keyword evidence="4" id="KW-0963">Cytoplasm</keyword>
<dbReference type="SUPFAM" id="SSF52540">
    <property type="entry name" value="P-loop containing nucleoside triphosphate hydrolases"/>
    <property type="match status" value="1"/>
</dbReference>
<evidence type="ECO:0000313" key="12">
    <source>
        <dbReference type="EMBL" id="NYI82590.1"/>
    </source>
</evidence>
<evidence type="ECO:0000256" key="2">
    <source>
        <dbReference type="ARBA" id="ARBA00007599"/>
    </source>
</evidence>
<keyword evidence="9" id="KW-0460">Magnesium</keyword>
<dbReference type="GO" id="GO:0002949">
    <property type="term" value="P:tRNA threonylcarbamoyladenosine modification"/>
    <property type="evidence" value="ECO:0007669"/>
    <property type="project" value="InterPro"/>
</dbReference>
<dbReference type="PANTHER" id="PTHR33540:SF2">
    <property type="entry name" value="TRNA THREONYLCARBAMOYLADENOSINE BIOSYNTHESIS PROTEIN TSAE"/>
    <property type="match status" value="1"/>
</dbReference>
<evidence type="ECO:0000256" key="8">
    <source>
        <dbReference type="ARBA" id="ARBA00022840"/>
    </source>
</evidence>
<evidence type="ECO:0000256" key="1">
    <source>
        <dbReference type="ARBA" id="ARBA00004496"/>
    </source>
</evidence>
<dbReference type="GO" id="GO:0005524">
    <property type="term" value="F:ATP binding"/>
    <property type="evidence" value="ECO:0007669"/>
    <property type="project" value="UniProtKB-KW"/>
</dbReference>
<keyword evidence="7" id="KW-0547">Nucleotide-binding</keyword>
<comment type="caution">
    <text evidence="12">The sequence shown here is derived from an EMBL/GenBank/DDBJ whole genome shotgun (WGS) entry which is preliminary data.</text>
</comment>
<dbReference type="InterPro" id="IPR003442">
    <property type="entry name" value="T6A_TsaE"/>
</dbReference>
<sequence>MSAALRTAELPQEADTLEFGRRLGAALRAGDLVLLDGPLGAGKTVLTRGIAAGMGVTGRVTSPTFVIARVHRPESGDGPALVHVDAYRLGGLEEIDDLDLDTDLTDAAVVVEWGEGVAERLADSYLLVRLRRRADDVREVTWEPHGESWEARANGLLER</sequence>
<organism evidence="12 13">
    <name type="scientific">Saccharopolyspora hordei</name>
    <dbReference type="NCBI Taxonomy" id="1838"/>
    <lineage>
        <taxon>Bacteria</taxon>
        <taxon>Bacillati</taxon>
        <taxon>Actinomycetota</taxon>
        <taxon>Actinomycetes</taxon>
        <taxon>Pseudonocardiales</taxon>
        <taxon>Pseudonocardiaceae</taxon>
        <taxon>Saccharopolyspora</taxon>
    </lineage>
</organism>
<evidence type="ECO:0000256" key="6">
    <source>
        <dbReference type="ARBA" id="ARBA00022723"/>
    </source>
</evidence>
<dbReference type="InterPro" id="IPR027417">
    <property type="entry name" value="P-loop_NTPase"/>
</dbReference>
<keyword evidence="8" id="KW-0067">ATP-binding</keyword>
<keyword evidence="5" id="KW-0819">tRNA processing</keyword>
<evidence type="ECO:0000256" key="11">
    <source>
        <dbReference type="ARBA" id="ARBA00032441"/>
    </source>
</evidence>
<dbReference type="Gene3D" id="3.40.50.300">
    <property type="entry name" value="P-loop containing nucleotide triphosphate hydrolases"/>
    <property type="match status" value="1"/>
</dbReference>
<evidence type="ECO:0000256" key="7">
    <source>
        <dbReference type="ARBA" id="ARBA00022741"/>
    </source>
</evidence>
<comment type="similarity">
    <text evidence="2">Belongs to the TsaE family.</text>
</comment>
<name>A0A853APU6_9PSEU</name>
<accession>A0A853APU6</accession>
<protein>
    <recommendedName>
        <fullName evidence="3">tRNA threonylcarbamoyladenosine biosynthesis protein TsaE</fullName>
    </recommendedName>
    <alternativeName>
        <fullName evidence="11">t(6)A37 threonylcarbamoyladenosine biosynthesis protein TsaE</fullName>
    </alternativeName>
</protein>
<dbReference type="EMBL" id="JACCFJ010000001">
    <property type="protein sequence ID" value="NYI82590.1"/>
    <property type="molecule type" value="Genomic_DNA"/>
</dbReference>
<keyword evidence="13" id="KW-1185">Reference proteome</keyword>
<dbReference type="Proteomes" id="UP000587002">
    <property type="component" value="Unassembled WGS sequence"/>
</dbReference>
<evidence type="ECO:0000256" key="3">
    <source>
        <dbReference type="ARBA" id="ARBA00019010"/>
    </source>
</evidence>
<dbReference type="GO" id="GO:0046872">
    <property type="term" value="F:metal ion binding"/>
    <property type="evidence" value="ECO:0007669"/>
    <property type="project" value="UniProtKB-KW"/>
</dbReference>
<reference evidence="12 13" key="1">
    <citation type="submission" date="2020-07" db="EMBL/GenBank/DDBJ databases">
        <title>Sequencing the genomes of 1000 actinobacteria strains.</title>
        <authorList>
            <person name="Klenk H.-P."/>
        </authorList>
    </citation>
    <scope>NUCLEOTIDE SEQUENCE [LARGE SCALE GENOMIC DNA]</scope>
    <source>
        <strain evidence="12 13">DSM 44065</strain>
    </source>
</reference>
<dbReference type="NCBIfam" id="TIGR00150">
    <property type="entry name" value="T6A_YjeE"/>
    <property type="match status" value="1"/>
</dbReference>
<dbReference type="RefSeq" id="WP_343049963.1">
    <property type="nucleotide sequence ID" value="NZ_BAABFH010000001.1"/>
</dbReference>
<evidence type="ECO:0000256" key="5">
    <source>
        <dbReference type="ARBA" id="ARBA00022694"/>
    </source>
</evidence>
<dbReference type="PANTHER" id="PTHR33540">
    <property type="entry name" value="TRNA THREONYLCARBAMOYLADENOSINE BIOSYNTHESIS PROTEIN TSAE"/>
    <property type="match status" value="1"/>
</dbReference>
<evidence type="ECO:0000313" key="13">
    <source>
        <dbReference type="Proteomes" id="UP000587002"/>
    </source>
</evidence>
<comment type="subcellular location">
    <subcellularLocation>
        <location evidence="1">Cytoplasm</location>
    </subcellularLocation>
</comment>
<evidence type="ECO:0000256" key="10">
    <source>
        <dbReference type="ARBA" id="ARBA00024908"/>
    </source>
</evidence>
<evidence type="ECO:0000256" key="9">
    <source>
        <dbReference type="ARBA" id="ARBA00022842"/>
    </source>
</evidence>
<dbReference type="GO" id="GO:0005737">
    <property type="term" value="C:cytoplasm"/>
    <property type="evidence" value="ECO:0007669"/>
    <property type="project" value="UniProtKB-SubCell"/>
</dbReference>
<proteinExistence type="inferred from homology"/>
<keyword evidence="6" id="KW-0479">Metal-binding</keyword>